<organism evidence="1 2">
    <name type="scientific">Lachancea nothofagi CBS 11611</name>
    <dbReference type="NCBI Taxonomy" id="1266666"/>
    <lineage>
        <taxon>Eukaryota</taxon>
        <taxon>Fungi</taxon>
        <taxon>Dikarya</taxon>
        <taxon>Ascomycota</taxon>
        <taxon>Saccharomycotina</taxon>
        <taxon>Saccharomycetes</taxon>
        <taxon>Saccharomycetales</taxon>
        <taxon>Saccharomycetaceae</taxon>
        <taxon>Lachancea</taxon>
    </lineage>
</organism>
<protein>
    <submittedName>
        <fullName evidence="1">LANO_0H15214g1_1</fullName>
    </submittedName>
</protein>
<keyword evidence="2" id="KW-1185">Reference proteome</keyword>
<gene>
    <name evidence="1" type="ORF">LANO_0H15214G</name>
</gene>
<dbReference type="EMBL" id="LT598447">
    <property type="protein sequence ID" value="SCV05789.1"/>
    <property type="molecule type" value="Genomic_DNA"/>
</dbReference>
<accession>A0A1G4KMX2</accession>
<name>A0A1G4KMX2_9SACH</name>
<evidence type="ECO:0000313" key="2">
    <source>
        <dbReference type="Proteomes" id="UP000189911"/>
    </source>
</evidence>
<reference evidence="2" key="1">
    <citation type="submission" date="2016-03" db="EMBL/GenBank/DDBJ databases">
        <authorList>
            <person name="Devillers Hugo."/>
        </authorList>
    </citation>
    <scope>NUCLEOTIDE SEQUENCE [LARGE SCALE GENOMIC DNA]</scope>
</reference>
<dbReference type="Proteomes" id="UP000189911">
    <property type="component" value="Chromosome H"/>
</dbReference>
<dbReference type="AlphaFoldDB" id="A0A1G4KMX2"/>
<evidence type="ECO:0000313" key="1">
    <source>
        <dbReference type="EMBL" id="SCV05789.1"/>
    </source>
</evidence>
<proteinExistence type="predicted"/>
<sequence length="83" mass="9594">MSAKWQRRTDLAVPLQMIRKPRCSYKSATIAKLKGLHNDGIEDALGYADSNYITHPEVIAHYRHVSRRLDFIKNVDGLFLRLL</sequence>